<evidence type="ECO:0000256" key="4">
    <source>
        <dbReference type="ARBA" id="ARBA00022692"/>
    </source>
</evidence>
<feature type="domain" description="TonB-dependent receptor-like beta-barrel" evidence="11">
    <location>
        <begin position="247"/>
        <end position="618"/>
    </location>
</feature>
<dbReference type="RefSeq" id="WP_207561713.1">
    <property type="nucleotide sequence ID" value="NZ_CP046072.1"/>
</dbReference>
<keyword evidence="6 8" id="KW-0472">Membrane</keyword>
<dbReference type="KEGG" id="saqt:GJV85_12545"/>
<gene>
    <name evidence="13" type="ORF">GJV85_12545</name>
</gene>
<keyword evidence="7 8" id="KW-0998">Cell outer membrane</keyword>
<dbReference type="SUPFAM" id="SSF56935">
    <property type="entry name" value="Porins"/>
    <property type="match status" value="1"/>
</dbReference>
<dbReference type="InterPro" id="IPR037066">
    <property type="entry name" value="Plug_dom_sf"/>
</dbReference>
<evidence type="ECO:0000256" key="5">
    <source>
        <dbReference type="ARBA" id="ARBA00023077"/>
    </source>
</evidence>
<dbReference type="InterPro" id="IPR036942">
    <property type="entry name" value="Beta-barrel_TonB_sf"/>
</dbReference>
<dbReference type="Gene3D" id="2.170.130.10">
    <property type="entry name" value="TonB-dependent receptor, plug domain"/>
    <property type="match status" value="1"/>
</dbReference>
<keyword evidence="3 8" id="KW-1134">Transmembrane beta strand</keyword>
<evidence type="ECO:0000256" key="2">
    <source>
        <dbReference type="ARBA" id="ARBA00022448"/>
    </source>
</evidence>
<evidence type="ECO:0000313" key="14">
    <source>
        <dbReference type="Proteomes" id="UP000671852"/>
    </source>
</evidence>
<dbReference type="InterPro" id="IPR000531">
    <property type="entry name" value="Beta-barrel_TonB"/>
</dbReference>
<dbReference type="PANTHER" id="PTHR30069:SF27">
    <property type="entry name" value="BLL4766 PROTEIN"/>
    <property type="match status" value="1"/>
</dbReference>
<evidence type="ECO:0000256" key="7">
    <source>
        <dbReference type="ARBA" id="ARBA00023237"/>
    </source>
</evidence>
<reference evidence="13" key="2">
    <citation type="submission" date="2021-04" db="EMBL/GenBank/DDBJ databases">
        <title>Isolation and characterization of a novel species of the genus Sulfurimonas.</title>
        <authorList>
            <person name="Fukui M."/>
        </authorList>
    </citation>
    <scope>NUCLEOTIDE SEQUENCE</scope>
    <source>
        <strain evidence="13">H1576</strain>
    </source>
</reference>
<evidence type="ECO:0000256" key="9">
    <source>
        <dbReference type="RuleBase" id="RU003357"/>
    </source>
</evidence>
<dbReference type="PANTHER" id="PTHR30069">
    <property type="entry name" value="TONB-DEPENDENT OUTER MEMBRANE RECEPTOR"/>
    <property type="match status" value="1"/>
</dbReference>
<protein>
    <submittedName>
        <fullName evidence="13">TonB-dependent receptor plug domain-containing protein</fullName>
    </submittedName>
</protein>
<feature type="signal peptide" evidence="10">
    <location>
        <begin position="1"/>
        <end position="20"/>
    </location>
</feature>
<proteinExistence type="inferred from homology"/>
<dbReference type="AlphaFoldDB" id="A0A975B291"/>
<dbReference type="Pfam" id="PF00593">
    <property type="entry name" value="TonB_dep_Rec_b-barrel"/>
    <property type="match status" value="1"/>
</dbReference>
<evidence type="ECO:0000313" key="13">
    <source>
        <dbReference type="EMBL" id="QSZ42901.1"/>
    </source>
</evidence>
<dbReference type="GO" id="GO:0015344">
    <property type="term" value="F:siderophore uptake transmembrane transporter activity"/>
    <property type="evidence" value="ECO:0007669"/>
    <property type="project" value="TreeGrafter"/>
</dbReference>
<dbReference type="PROSITE" id="PS52016">
    <property type="entry name" value="TONB_DEPENDENT_REC_3"/>
    <property type="match status" value="1"/>
</dbReference>
<dbReference type="InterPro" id="IPR012910">
    <property type="entry name" value="Plug_dom"/>
</dbReference>
<evidence type="ECO:0000256" key="6">
    <source>
        <dbReference type="ARBA" id="ARBA00023136"/>
    </source>
</evidence>
<dbReference type="Gene3D" id="2.40.170.20">
    <property type="entry name" value="TonB-dependent receptor, beta-barrel domain"/>
    <property type="match status" value="1"/>
</dbReference>
<feature type="chain" id="PRO_5037639797" evidence="10">
    <location>
        <begin position="21"/>
        <end position="649"/>
    </location>
</feature>
<dbReference type="GO" id="GO:0009279">
    <property type="term" value="C:cell outer membrane"/>
    <property type="evidence" value="ECO:0007669"/>
    <property type="project" value="UniProtKB-SubCell"/>
</dbReference>
<evidence type="ECO:0000259" key="12">
    <source>
        <dbReference type="Pfam" id="PF07715"/>
    </source>
</evidence>
<comment type="similarity">
    <text evidence="8 9">Belongs to the TonB-dependent receptor family.</text>
</comment>
<keyword evidence="14" id="KW-1185">Reference proteome</keyword>
<dbReference type="Pfam" id="PF07715">
    <property type="entry name" value="Plug"/>
    <property type="match status" value="1"/>
</dbReference>
<dbReference type="InterPro" id="IPR039426">
    <property type="entry name" value="TonB-dep_rcpt-like"/>
</dbReference>
<dbReference type="EMBL" id="CP046072">
    <property type="protein sequence ID" value="QSZ42901.1"/>
    <property type="molecule type" value="Genomic_DNA"/>
</dbReference>
<evidence type="ECO:0000256" key="3">
    <source>
        <dbReference type="ARBA" id="ARBA00022452"/>
    </source>
</evidence>
<comment type="subcellular location">
    <subcellularLocation>
        <location evidence="1 8">Cell outer membrane</location>
        <topology evidence="1 8">Multi-pass membrane protein</topology>
    </subcellularLocation>
</comment>
<keyword evidence="10" id="KW-0732">Signal</keyword>
<evidence type="ECO:0000256" key="8">
    <source>
        <dbReference type="PROSITE-ProRule" id="PRU01360"/>
    </source>
</evidence>
<evidence type="ECO:0000259" key="11">
    <source>
        <dbReference type="Pfam" id="PF00593"/>
    </source>
</evidence>
<feature type="domain" description="TonB-dependent receptor plug" evidence="12">
    <location>
        <begin position="41"/>
        <end position="149"/>
    </location>
</feature>
<keyword evidence="5 9" id="KW-0798">TonB box</keyword>
<dbReference type="GO" id="GO:0044718">
    <property type="term" value="P:siderophore transmembrane transport"/>
    <property type="evidence" value="ECO:0007669"/>
    <property type="project" value="TreeGrafter"/>
</dbReference>
<dbReference type="Proteomes" id="UP000671852">
    <property type="component" value="Chromosome"/>
</dbReference>
<reference evidence="13" key="1">
    <citation type="submission" date="2019-11" db="EMBL/GenBank/DDBJ databases">
        <authorList>
            <person name="Kojima H."/>
        </authorList>
    </citation>
    <scope>NUCLEOTIDE SEQUENCE</scope>
    <source>
        <strain evidence="13">H1576</strain>
    </source>
</reference>
<accession>A0A975B291</accession>
<organism evidence="13 14">
    <name type="scientific">Sulfurimonas aquatica</name>
    <dbReference type="NCBI Taxonomy" id="2672570"/>
    <lineage>
        <taxon>Bacteria</taxon>
        <taxon>Pseudomonadati</taxon>
        <taxon>Campylobacterota</taxon>
        <taxon>Epsilonproteobacteria</taxon>
        <taxon>Campylobacterales</taxon>
        <taxon>Sulfurimonadaceae</taxon>
        <taxon>Sulfurimonas</taxon>
    </lineage>
</organism>
<evidence type="ECO:0000256" key="10">
    <source>
        <dbReference type="SAM" id="SignalP"/>
    </source>
</evidence>
<keyword evidence="2 8" id="KW-0813">Transport</keyword>
<evidence type="ECO:0000256" key="1">
    <source>
        <dbReference type="ARBA" id="ARBA00004571"/>
    </source>
</evidence>
<keyword evidence="13" id="KW-0675">Receptor</keyword>
<sequence length="649" mass="72831">MKKTLQLSLISAALISSLSAAELTLIPIEITSTAISTDELRATDAVEVYTQEDIEKAHVQNIYEFLTTQTSIFATSAYGNPYSQKIDMRGYGVADGYQNIVVSVNGRRMNNADMVSQLLASISPSSIKKIEIIKSSGVVIAGDGANAGVINIITKESNDKEISFYMGNYNLVNGSFYLGHTDDKLSINASGELQRSEGIRDIDTDGDKDANSMATFSFNAAYRATQDLELRLGAMLTRTDVIYASTMSEQEYKENPTQQGTSYGFASNYANQKFDSNVLSAGFTYKINNELSLQTDISKEKKKSLYDIPAYGSNSRTDYDYTQFKTYLDYSNESLALKLGVDTFYAGLDYINSYNVDLAMNKENEALFIMSEFYLNDFTLKAGYRYENMNFNESGGEHESENLHGVELGANYLLNKTSSTFLNYSHGYQTASLDRMFSYFGTGYMGYVKPSQSDNYTLGYSNIQASNKLKVSLFYLSLKDEIYYYADPSFINSKNTNIDKSHKYGLDIYDNILINQELNLVLNYNYVQAIMDEEIENGEDYSGNKLPGVSNHNLKATLNYLPNKFSTLSLVQVYRSDAYAAEDFHNNFSQKQDAVYSTDISATLAKDNWEVFAKINNIFNQSNGLWIRNDAIYPMNYATTGFVGFKLKY</sequence>
<keyword evidence="4 8" id="KW-0812">Transmembrane</keyword>
<name>A0A975B291_9BACT</name>